<comment type="caution">
    <text evidence="1">The sequence shown here is derived from an EMBL/GenBank/DDBJ whole genome shotgun (WGS) entry which is preliminary data.</text>
</comment>
<proteinExistence type="predicted"/>
<evidence type="ECO:0000313" key="2">
    <source>
        <dbReference type="Proteomes" id="UP000266067"/>
    </source>
</evidence>
<accession>A0A3A1N840</accession>
<keyword evidence="2" id="KW-1185">Reference proteome</keyword>
<gene>
    <name evidence="1" type="ORF">D2V08_06410</name>
</gene>
<dbReference type="GO" id="GO:0016740">
    <property type="term" value="F:transferase activity"/>
    <property type="evidence" value="ECO:0007669"/>
    <property type="project" value="UniProtKB-KW"/>
</dbReference>
<organism evidence="1 2">
    <name type="scientific">Flagellimonas lutimaris</name>
    <dbReference type="NCBI Taxonomy" id="475082"/>
    <lineage>
        <taxon>Bacteria</taxon>
        <taxon>Pseudomonadati</taxon>
        <taxon>Bacteroidota</taxon>
        <taxon>Flavobacteriia</taxon>
        <taxon>Flavobacteriales</taxon>
        <taxon>Flavobacteriaceae</taxon>
        <taxon>Flagellimonas</taxon>
    </lineage>
</organism>
<reference evidence="1 2" key="1">
    <citation type="submission" date="2018-08" db="EMBL/GenBank/DDBJ databases">
        <title>Proposal of Muricauda 72 sp.nov. and Muricauda NH166 sp.nov., isolated from seawater.</title>
        <authorList>
            <person name="Cheng H."/>
            <person name="Wu Y.-H."/>
            <person name="Guo L.-L."/>
            <person name="Xu X.-W."/>
        </authorList>
    </citation>
    <scope>NUCLEOTIDE SEQUENCE [LARGE SCALE GENOMIC DNA]</scope>
    <source>
        <strain evidence="1 2">KCTC 22173</strain>
    </source>
</reference>
<protein>
    <submittedName>
        <fullName evidence="1">Glycosyltransferase family 1 protein</fullName>
    </submittedName>
</protein>
<sequence>METIFQLRKGFKGISIVMKNLIYVYSGIQPGKKGAGNFVSYFLGQLQAKRIEYKLISYHTPEGFLVKLAKRLGAIAALKQMYYLLAQNISKSKNRTKGEKVVLFHPQSIGLDICIEIIKSNQVYLYVLDNFLFCKKSYNYLEGTKPCVLCINDSEAHKKIGCKFFPNPQEQDLYDLFLQTIQRNLSSIHFLIQNKNQGLLLKKKFGPSISLNEVGMLIDLEEKKEVTEPDAEQQYDFLYHNTLSGAKGLNFFLDVAKVLKEYRFVVPYSKSEVRKVIPDLEDLKNVKFLSLTWESGLSLILESCKVVINPSLWSSPVEGALLKSIHHNGCVAVVPSEYSFSAELPSDVLIKLSTSPAEAAQMLKEVLEKEGMTNSYRIKSKSWLDIYMKKVESSLQSFIEEEFI</sequence>
<evidence type="ECO:0000313" key="1">
    <source>
        <dbReference type="EMBL" id="RIV34993.1"/>
    </source>
</evidence>
<dbReference type="Proteomes" id="UP000266067">
    <property type="component" value="Unassembled WGS sequence"/>
</dbReference>
<name>A0A3A1N840_9FLAO</name>
<dbReference type="SUPFAM" id="SSF53756">
    <property type="entry name" value="UDP-Glycosyltransferase/glycogen phosphorylase"/>
    <property type="match status" value="1"/>
</dbReference>
<keyword evidence="1" id="KW-0808">Transferase</keyword>
<dbReference type="EMBL" id="QXFH01000070">
    <property type="protein sequence ID" value="RIV34993.1"/>
    <property type="molecule type" value="Genomic_DNA"/>
</dbReference>
<dbReference type="AlphaFoldDB" id="A0A3A1N840"/>